<dbReference type="PATRIC" id="fig|1305731.5.peg.1833"/>
<dbReference type="EMBL" id="LJZQ01000030">
    <property type="protein sequence ID" value="KPQ27348.1"/>
    <property type="molecule type" value="Genomic_DNA"/>
</dbReference>
<evidence type="ECO:0000313" key="5">
    <source>
        <dbReference type="Proteomes" id="UP000050416"/>
    </source>
</evidence>
<gene>
    <name evidence="4" type="primary">bolA</name>
    <name evidence="4" type="ORF">HLUCCX14_15305</name>
</gene>
<dbReference type="PIRSF" id="PIRSF003113">
    <property type="entry name" value="BolA"/>
    <property type="match status" value="1"/>
</dbReference>
<reference evidence="4 5" key="1">
    <citation type="submission" date="2015-09" db="EMBL/GenBank/DDBJ databases">
        <title>Identification and resolution of microdiversity through metagenomic sequencing of parallel consortia.</title>
        <authorList>
            <person name="Nelson W.C."/>
            <person name="Romine M.F."/>
            <person name="Lindemann S.R."/>
        </authorList>
    </citation>
    <scope>NUCLEOTIDE SEQUENCE [LARGE SCALE GENOMIC DNA]</scope>
    <source>
        <strain evidence="4">HL-55</strain>
    </source>
</reference>
<protein>
    <submittedName>
        <fullName evidence="4">BolA protein</fullName>
    </submittedName>
</protein>
<evidence type="ECO:0000256" key="1">
    <source>
        <dbReference type="ARBA" id="ARBA00005578"/>
    </source>
</evidence>
<dbReference type="OrthoDB" id="9801469at2"/>
<dbReference type="GO" id="GO:0005829">
    <property type="term" value="C:cytosol"/>
    <property type="evidence" value="ECO:0007669"/>
    <property type="project" value="TreeGrafter"/>
</dbReference>
<feature type="region of interest" description="Disordered" evidence="3">
    <location>
        <begin position="86"/>
        <end position="118"/>
    </location>
</feature>
<dbReference type="Gene3D" id="3.30.300.90">
    <property type="entry name" value="BolA-like"/>
    <property type="match status" value="1"/>
</dbReference>
<evidence type="ECO:0000256" key="3">
    <source>
        <dbReference type="SAM" id="MobiDB-lite"/>
    </source>
</evidence>
<evidence type="ECO:0000256" key="2">
    <source>
        <dbReference type="RuleBase" id="RU003860"/>
    </source>
</evidence>
<dbReference type="PANTHER" id="PTHR46229:SF2">
    <property type="entry name" value="BOLA-LIKE PROTEIN 1"/>
    <property type="match status" value="1"/>
</dbReference>
<name>A0A0P7Z5U8_9GAMM</name>
<organism evidence="4 5">
    <name type="scientific">Marinobacter excellens HL-55</name>
    <dbReference type="NCBI Taxonomy" id="1305731"/>
    <lineage>
        <taxon>Bacteria</taxon>
        <taxon>Pseudomonadati</taxon>
        <taxon>Pseudomonadota</taxon>
        <taxon>Gammaproteobacteria</taxon>
        <taxon>Pseudomonadales</taxon>
        <taxon>Marinobacteraceae</taxon>
        <taxon>Marinobacter</taxon>
    </lineage>
</organism>
<dbReference type="PANTHER" id="PTHR46229">
    <property type="entry name" value="BOLA TRANSCRIPTION REGULATOR"/>
    <property type="match status" value="1"/>
</dbReference>
<comment type="similarity">
    <text evidence="1 2">Belongs to the BolA/IbaG family.</text>
</comment>
<evidence type="ECO:0000313" key="4">
    <source>
        <dbReference type="EMBL" id="KPQ27348.1"/>
    </source>
</evidence>
<dbReference type="GO" id="GO:0006351">
    <property type="term" value="P:DNA-templated transcription"/>
    <property type="evidence" value="ECO:0007669"/>
    <property type="project" value="TreeGrafter"/>
</dbReference>
<sequence>MKIQSAIETKLKNAFDAQVLTVENESHMHSVPPNSETHFKVTLVSPGFSGQMKVKRHQAIYAVLAEELAGPVHALSLHLYTPEEWVASGQASPESPNCMGGSKGDASMAAKLKQGASS</sequence>
<dbReference type="Proteomes" id="UP000050416">
    <property type="component" value="Unassembled WGS sequence"/>
</dbReference>
<dbReference type="InterPro" id="IPR036065">
    <property type="entry name" value="BolA-like_sf"/>
</dbReference>
<dbReference type="STRING" id="1305731.GCA_000934705_00720"/>
<proteinExistence type="inferred from homology"/>
<accession>A0A0P7Z5U8</accession>
<dbReference type="AlphaFoldDB" id="A0A0P7Z5U8"/>
<dbReference type="Pfam" id="PF01722">
    <property type="entry name" value="BolA"/>
    <property type="match status" value="1"/>
</dbReference>
<comment type="caution">
    <text evidence="4">The sequence shown here is derived from an EMBL/GenBank/DDBJ whole genome shotgun (WGS) entry which is preliminary data.</text>
</comment>
<dbReference type="InterPro" id="IPR050961">
    <property type="entry name" value="BolA/IbaG_stress_morph_reg"/>
</dbReference>
<dbReference type="SUPFAM" id="SSF82657">
    <property type="entry name" value="BolA-like"/>
    <property type="match status" value="1"/>
</dbReference>
<dbReference type="InterPro" id="IPR002634">
    <property type="entry name" value="BolA"/>
</dbReference>